<dbReference type="InterPro" id="IPR038063">
    <property type="entry name" value="Transpep_catalytic_dom"/>
</dbReference>
<feature type="domain" description="L,D-TPase catalytic" evidence="10">
    <location>
        <begin position="264"/>
        <end position="390"/>
    </location>
</feature>
<dbReference type="RefSeq" id="WP_184938844.1">
    <property type="nucleotide sequence ID" value="NZ_BAAAWZ010000001.1"/>
</dbReference>
<name>A0A841CZM8_PLAVE</name>
<feature type="compositionally biased region" description="Polar residues" evidence="8">
    <location>
        <begin position="43"/>
        <end position="52"/>
    </location>
</feature>
<keyword evidence="4 7" id="KW-0573">Peptidoglycan synthesis</keyword>
<evidence type="ECO:0000256" key="7">
    <source>
        <dbReference type="PROSITE-ProRule" id="PRU01373"/>
    </source>
</evidence>
<dbReference type="PANTHER" id="PTHR30582">
    <property type="entry name" value="L,D-TRANSPEPTIDASE"/>
    <property type="match status" value="1"/>
</dbReference>
<dbReference type="Gene3D" id="2.60.40.3780">
    <property type="match status" value="1"/>
</dbReference>
<dbReference type="GO" id="GO:0005576">
    <property type="term" value="C:extracellular region"/>
    <property type="evidence" value="ECO:0007669"/>
    <property type="project" value="TreeGrafter"/>
</dbReference>
<dbReference type="GO" id="GO:0016746">
    <property type="term" value="F:acyltransferase activity"/>
    <property type="evidence" value="ECO:0007669"/>
    <property type="project" value="UniProtKB-KW"/>
</dbReference>
<keyword evidence="5" id="KW-0012">Acyltransferase</keyword>
<dbReference type="InterPro" id="IPR005490">
    <property type="entry name" value="LD_TPept_cat_dom"/>
</dbReference>
<evidence type="ECO:0000256" key="3">
    <source>
        <dbReference type="ARBA" id="ARBA00022960"/>
    </source>
</evidence>
<accession>A0A841CZM8</accession>
<dbReference type="PANTHER" id="PTHR30582:SF2">
    <property type="entry name" value="L,D-TRANSPEPTIDASE YCIB-RELATED"/>
    <property type="match status" value="1"/>
</dbReference>
<gene>
    <name evidence="11" type="ORF">FHS22_001011</name>
</gene>
<dbReference type="UniPathway" id="UPA00219"/>
<dbReference type="GO" id="GO:0018104">
    <property type="term" value="P:peptidoglycan-protein cross-linking"/>
    <property type="evidence" value="ECO:0007669"/>
    <property type="project" value="TreeGrafter"/>
</dbReference>
<comment type="caution">
    <text evidence="11">The sequence shown here is derived from an EMBL/GenBank/DDBJ whole genome shotgun (WGS) entry which is preliminary data.</text>
</comment>
<evidence type="ECO:0000313" key="11">
    <source>
        <dbReference type="EMBL" id="MBB5961754.1"/>
    </source>
</evidence>
<evidence type="ECO:0000256" key="4">
    <source>
        <dbReference type="ARBA" id="ARBA00022984"/>
    </source>
</evidence>
<dbReference type="Pfam" id="PF17964">
    <property type="entry name" value="Big_10"/>
    <property type="match status" value="1"/>
</dbReference>
<evidence type="ECO:0000256" key="2">
    <source>
        <dbReference type="ARBA" id="ARBA00022679"/>
    </source>
</evidence>
<dbReference type="GO" id="GO:0071972">
    <property type="term" value="F:peptidoglycan L,D-transpeptidase activity"/>
    <property type="evidence" value="ECO:0007669"/>
    <property type="project" value="TreeGrafter"/>
</dbReference>
<dbReference type="Pfam" id="PF03734">
    <property type="entry name" value="YkuD"/>
    <property type="match status" value="1"/>
</dbReference>
<evidence type="ECO:0000259" key="10">
    <source>
        <dbReference type="PROSITE" id="PS52029"/>
    </source>
</evidence>
<evidence type="ECO:0000256" key="5">
    <source>
        <dbReference type="ARBA" id="ARBA00023315"/>
    </source>
</evidence>
<dbReference type="InterPro" id="IPR041280">
    <property type="entry name" value="Big_10"/>
</dbReference>
<protein>
    <submittedName>
        <fullName evidence="11">Lipoprotein-anchoring transpeptidase ErfK/SrfK</fullName>
    </submittedName>
</protein>
<evidence type="ECO:0000256" key="9">
    <source>
        <dbReference type="SAM" id="SignalP"/>
    </source>
</evidence>
<feature type="active site" description="Nucleophile" evidence="7">
    <location>
        <position position="366"/>
    </location>
</feature>
<dbReference type="Gene3D" id="2.40.440.10">
    <property type="entry name" value="L,D-transpeptidase catalytic domain-like"/>
    <property type="match status" value="1"/>
</dbReference>
<evidence type="ECO:0000256" key="1">
    <source>
        <dbReference type="ARBA" id="ARBA00004752"/>
    </source>
</evidence>
<evidence type="ECO:0000313" key="12">
    <source>
        <dbReference type="Proteomes" id="UP000562352"/>
    </source>
</evidence>
<feature type="region of interest" description="Disordered" evidence="8">
    <location>
        <begin position="39"/>
        <end position="58"/>
    </location>
</feature>
<dbReference type="SUPFAM" id="SSF141523">
    <property type="entry name" value="L,D-transpeptidase catalytic domain-like"/>
    <property type="match status" value="1"/>
</dbReference>
<keyword evidence="12" id="KW-1185">Reference proteome</keyword>
<keyword evidence="2" id="KW-0808">Transferase</keyword>
<dbReference type="AlphaFoldDB" id="A0A841CZM8"/>
<dbReference type="PROSITE" id="PS52029">
    <property type="entry name" value="LD_TPASE"/>
    <property type="match status" value="1"/>
</dbReference>
<keyword evidence="9" id="KW-0732">Signal</keyword>
<dbReference type="EMBL" id="JACHJJ010000002">
    <property type="protein sequence ID" value="MBB5961754.1"/>
    <property type="molecule type" value="Genomic_DNA"/>
</dbReference>
<keyword evidence="3 7" id="KW-0133">Cell shape</keyword>
<feature type="signal peptide" evidence="9">
    <location>
        <begin position="1"/>
        <end position="28"/>
    </location>
</feature>
<dbReference type="InterPro" id="IPR050979">
    <property type="entry name" value="LD-transpeptidase"/>
</dbReference>
<reference evidence="11 12" key="1">
    <citation type="submission" date="2020-08" db="EMBL/GenBank/DDBJ databases">
        <title>Genomic Encyclopedia of Type Strains, Phase III (KMG-III): the genomes of soil and plant-associated and newly described type strains.</title>
        <authorList>
            <person name="Whitman W."/>
        </authorList>
    </citation>
    <scope>NUCLEOTIDE SEQUENCE [LARGE SCALE GENOMIC DNA]</scope>
    <source>
        <strain evidence="11 12">CECT 3303</strain>
    </source>
</reference>
<comment type="pathway">
    <text evidence="1 7">Cell wall biogenesis; peptidoglycan biosynthesis.</text>
</comment>
<organism evidence="11 12">
    <name type="scientific">Planomonospora venezuelensis</name>
    <dbReference type="NCBI Taxonomy" id="1999"/>
    <lineage>
        <taxon>Bacteria</taxon>
        <taxon>Bacillati</taxon>
        <taxon>Actinomycetota</taxon>
        <taxon>Actinomycetes</taxon>
        <taxon>Streptosporangiales</taxon>
        <taxon>Streptosporangiaceae</taxon>
        <taxon>Planomonospora</taxon>
    </lineage>
</organism>
<keyword evidence="11" id="KW-0449">Lipoprotein</keyword>
<sequence length="426" mass="45739">MRQAIRGSTYAPGLLALALVTVCPAANAAAIQERAIQERAGQETASRRTASPVQRAGAAPGTVRAAASVIVAPADRSDGVPTDTTILVGARDGTLKKVTVKGPRGSLPGVLSADGTQWRSRGTAAPGTAYEVTAVAVNPDGETTESVTSFSTAKADGTFSIANLMPHKDYTGLTVGVGMPIMITFDRDVTDRVSVERNLVVRTSRPVLGAWHWFDDRTIHFRPKTFWPAGTKVRLEAHLSGVPGGGGLYGRGDRVLDFRIGRAQITEGSIQSHHLTVRRNGEEIRRIPMSAGQGGQWKYHTTSGVHLAMSREPVTIMTSPGIGPGQPGYYRKTVYDTVRISNSGEYVHSAPWSVGSQGSANVSHGCVNVSPAHARWFIDNTLIGDPIIITGSPRELEPLNGWGHWQEDWGQWTRWSSTKSFTTERA</sequence>
<evidence type="ECO:0000256" key="8">
    <source>
        <dbReference type="SAM" id="MobiDB-lite"/>
    </source>
</evidence>
<proteinExistence type="predicted"/>
<dbReference type="Proteomes" id="UP000562352">
    <property type="component" value="Unassembled WGS sequence"/>
</dbReference>
<dbReference type="GO" id="GO:0008360">
    <property type="term" value="P:regulation of cell shape"/>
    <property type="evidence" value="ECO:0007669"/>
    <property type="project" value="UniProtKB-UniRule"/>
</dbReference>
<dbReference type="CDD" id="cd16913">
    <property type="entry name" value="YkuD_like"/>
    <property type="match status" value="1"/>
</dbReference>
<feature type="active site" description="Proton donor/acceptor" evidence="7">
    <location>
        <position position="348"/>
    </location>
</feature>
<dbReference type="CDD" id="cd13432">
    <property type="entry name" value="LDT_IgD_like_2"/>
    <property type="match status" value="1"/>
</dbReference>
<keyword evidence="6 7" id="KW-0961">Cell wall biogenesis/degradation</keyword>
<dbReference type="Gene3D" id="2.60.40.3710">
    <property type="match status" value="1"/>
</dbReference>
<dbReference type="GO" id="GO:0071555">
    <property type="term" value="P:cell wall organization"/>
    <property type="evidence" value="ECO:0007669"/>
    <property type="project" value="UniProtKB-UniRule"/>
</dbReference>
<evidence type="ECO:0000256" key="6">
    <source>
        <dbReference type="ARBA" id="ARBA00023316"/>
    </source>
</evidence>
<feature type="chain" id="PRO_5032591760" evidence="9">
    <location>
        <begin position="29"/>
        <end position="426"/>
    </location>
</feature>